<dbReference type="InterPro" id="IPR005116">
    <property type="entry name" value="Transp-assoc_OB_typ1"/>
</dbReference>
<evidence type="ECO:0000259" key="11">
    <source>
        <dbReference type="PROSITE" id="PS50893"/>
    </source>
</evidence>
<dbReference type="PROSITE" id="PS50893">
    <property type="entry name" value="ABC_TRANSPORTER_2"/>
    <property type="match status" value="1"/>
</dbReference>
<dbReference type="PANTHER" id="PTHR43514">
    <property type="entry name" value="ABC TRANSPORTER I FAMILY MEMBER 10"/>
    <property type="match status" value="1"/>
</dbReference>
<evidence type="ECO:0000256" key="6">
    <source>
        <dbReference type="ARBA" id="ARBA00022840"/>
    </source>
</evidence>
<organism evidence="13 14">
    <name type="scientific">Roseateles koreensis</name>
    <dbReference type="NCBI Taxonomy" id="2987526"/>
    <lineage>
        <taxon>Bacteria</taxon>
        <taxon>Pseudomonadati</taxon>
        <taxon>Pseudomonadota</taxon>
        <taxon>Betaproteobacteria</taxon>
        <taxon>Burkholderiales</taxon>
        <taxon>Sphaerotilaceae</taxon>
        <taxon>Roseateles</taxon>
    </lineage>
</organism>
<dbReference type="Pfam" id="PF03459">
    <property type="entry name" value="TOBE"/>
    <property type="match status" value="1"/>
</dbReference>
<feature type="domain" description="Mop" evidence="12">
    <location>
        <begin position="307"/>
        <end position="373"/>
    </location>
</feature>
<sequence length="373" mass="40593">MTGSHTIGLQLHLQRQDFSLDIDLQLPGRGVSALVGPSGCGKTTVLRSLAGLERAQGRVSLGDEVWQDDARRHFVPTWQRPIGYVIQESALFPHLDVRGNLEYGRRRSSKDRHSQGSKAGSGAGPGELPVLLELLGIGHLLARRPDTLSGGERQRVAIARALAAEPRLLLMDEPLAALDAARKAEILPYLERLQAELDLPIVYVSHSMDEVARLANHLVLLRAGRVEAAGPLLELLARPEMSPNRLDDASVVLEAEVLAHDEQHGLTQIGRAGATLWVGQTRQALGSAVRARVLARDVSVARQAPLETSILNVLPARLESIYLEPHTALLRLQLNQAHAGWPLLARITRRSLATLALQPGEYLHAQIKGVALM</sequence>
<gene>
    <name evidence="13" type="primary">modC</name>
    <name evidence="13" type="ORF">PRZ01_05045</name>
</gene>
<dbReference type="EMBL" id="JAQQXS010000004">
    <property type="protein sequence ID" value="MDC8784549.1"/>
    <property type="molecule type" value="Genomic_DNA"/>
</dbReference>
<dbReference type="Proteomes" id="UP001219862">
    <property type="component" value="Unassembled WGS sequence"/>
</dbReference>
<dbReference type="SUPFAM" id="SSF52540">
    <property type="entry name" value="P-loop containing nucleoside triphosphate hydrolases"/>
    <property type="match status" value="1"/>
</dbReference>
<dbReference type="RefSeq" id="WP_273595672.1">
    <property type="nucleotide sequence ID" value="NZ_JAQQXS010000004.1"/>
</dbReference>
<feature type="region of interest" description="Disordered" evidence="10">
    <location>
        <begin position="103"/>
        <end position="125"/>
    </location>
</feature>
<evidence type="ECO:0000256" key="8">
    <source>
        <dbReference type="ARBA" id="ARBA00023136"/>
    </source>
</evidence>
<evidence type="ECO:0000256" key="5">
    <source>
        <dbReference type="ARBA" id="ARBA00022741"/>
    </source>
</evidence>
<keyword evidence="4" id="KW-0997">Cell inner membrane</keyword>
<keyword evidence="6 13" id="KW-0067">ATP-binding</keyword>
<keyword evidence="5" id="KW-0547">Nucleotide-binding</keyword>
<dbReference type="NCBIfam" id="TIGR02142">
    <property type="entry name" value="modC_ABC"/>
    <property type="match status" value="1"/>
</dbReference>
<dbReference type="SMART" id="SM00382">
    <property type="entry name" value="AAA"/>
    <property type="match status" value="1"/>
</dbReference>
<dbReference type="InterPro" id="IPR017871">
    <property type="entry name" value="ABC_transporter-like_CS"/>
</dbReference>
<evidence type="ECO:0000256" key="3">
    <source>
        <dbReference type="ARBA" id="ARBA00022505"/>
    </source>
</evidence>
<proteinExistence type="predicted"/>
<feature type="domain" description="ABC transporter" evidence="11">
    <location>
        <begin position="4"/>
        <end position="248"/>
    </location>
</feature>
<dbReference type="InterPro" id="IPR004606">
    <property type="entry name" value="Mop_domain"/>
</dbReference>
<evidence type="ECO:0000259" key="12">
    <source>
        <dbReference type="PROSITE" id="PS51866"/>
    </source>
</evidence>
<name>A0ABT5KNQ8_9BURK</name>
<evidence type="ECO:0000313" key="14">
    <source>
        <dbReference type="Proteomes" id="UP001219862"/>
    </source>
</evidence>
<dbReference type="Pfam" id="PF00005">
    <property type="entry name" value="ABC_tran"/>
    <property type="match status" value="1"/>
</dbReference>
<keyword evidence="3 9" id="KW-0500">Molybdenum</keyword>
<dbReference type="SUPFAM" id="SSF50331">
    <property type="entry name" value="MOP-like"/>
    <property type="match status" value="1"/>
</dbReference>
<dbReference type="InterPro" id="IPR027417">
    <property type="entry name" value="P-loop_NTPase"/>
</dbReference>
<dbReference type="InterPro" id="IPR003439">
    <property type="entry name" value="ABC_transporter-like_ATP-bd"/>
</dbReference>
<evidence type="ECO:0000256" key="9">
    <source>
        <dbReference type="PROSITE-ProRule" id="PRU01213"/>
    </source>
</evidence>
<evidence type="ECO:0000256" key="2">
    <source>
        <dbReference type="ARBA" id="ARBA00022475"/>
    </source>
</evidence>
<evidence type="ECO:0000256" key="4">
    <source>
        <dbReference type="ARBA" id="ARBA00022519"/>
    </source>
</evidence>
<dbReference type="PROSITE" id="PS51866">
    <property type="entry name" value="MOP"/>
    <property type="match status" value="1"/>
</dbReference>
<dbReference type="GO" id="GO:0005524">
    <property type="term" value="F:ATP binding"/>
    <property type="evidence" value="ECO:0007669"/>
    <property type="project" value="UniProtKB-KW"/>
</dbReference>
<keyword evidence="2" id="KW-1003">Cell membrane</keyword>
<dbReference type="Gene3D" id="2.40.50.100">
    <property type="match status" value="1"/>
</dbReference>
<accession>A0ABT5KNQ8</accession>
<keyword evidence="8" id="KW-0472">Membrane</keyword>
<evidence type="ECO:0000256" key="10">
    <source>
        <dbReference type="SAM" id="MobiDB-lite"/>
    </source>
</evidence>
<keyword evidence="1" id="KW-0813">Transport</keyword>
<dbReference type="InterPro" id="IPR003593">
    <property type="entry name" value="AAA+_ATPase"/>
</dbReference>
<evidence type="ECO:0000256" key="7">
    <source>
        <dbReference type="ARBA" id="ARBA00022967"/>
    </source>
</evidence>
<protein>
    <submittedName>
        <fullName evidence="13">Molybdenum ABC transporter ATP-binding protein</fullName>
    </submittedName>
</protein>
<evidence type="ECO:0000313" key="13">
    <source>
        <dbReference type="EMBL" id="MDC8784549.1"/>
    </source>
</evidence>
<dbReference type="PANTHER" id="PTHR43514:SF10">
    <property type="entry name" value="MOLYBDENUM IMPORT ATP-BINDING PROTEIN MODC 2"/>
    <property type="match status" value="1"/>
</dbReference>
<dbReference type="InterPro" id="IPR050334">
    <property type="entry name" value="Molybdenum_import_ModC"/>
</dbReference>
<keyword evidence="7" id="KW-1278">Translocase</keyword>
<comment type="caution">
    <text evidence="13">The sequence shown here is derived from an EMBL/GenBank/DDBJ whole genome shotgun (WGS) entry which is preliminary data.</text>
</comment>
<keyword evidence="14" id="KW-1185">Reference proteome</keyword>
<dbReference type="InterPro" id="IPR011868">
    <property type="entry name" value="ModC_ABC_ATP-bd"/>
</dbReference>
<dbReference type="PROSITE" id="PS00211">
    <property type="entry name" value="ABC_TRANSPORTER_1"/>
    <property type="match status" value="1"/>
</dbReference>
<reference evidence="13 14" key="1">
    <citation type="submission" date="2022-10" db="EMBL/GenBank/DDBJ databases">
        <title>paucibacter sp. hw8 Genome sequencing.</title>
        <authorList>
            <person name="Park S."/>
        </authorList>
    </citation>
    <scope>NUCLEOTIDE SEQUENCE [LARGE SCALE GENOMIC DNA]</scope>
    <source>
        <strain evidence="14">hw8</strain>
    </source>
</reference>
<dbReference type="Gene3D" id="3.40.50.300">
    <property type="entry name" value="P-loop containing nucleotide triphosphate hydrolases"/>
    <property type="match status" value="1"/>
</dbReference>
<evidence type="ECO:0000256" key="1">
    <source>
        <dbReference type="ARBA" id="ARBA00022448"/>
    </source>
</evidence>
<dbReference type="InterPro" id="IPR008995">
    <property type="entry name" value="Mo/tungstate-bd_C_term_dom"/>
</dbReference>